<organism evidence="4 5">
    <name type="scientific">Chryseolinea serpens</name>
    <dbReference type="NCBI Taxonomy" id="947013"/>
    <lineage>
        <taxon>Bacteria</taxon>
        <taxon>Pseudomonadati</taxon>
        <taxon>Bacteroidota</taxon>
        <taxon>Cytophagia</taxon>
        <taxon>Cytophagales</taxon>
        <taxon>Fulvivirgaceae</taxon>
        <taxon>Chryseolinea</taxon>
    </lineage>
</organism>
<dbReference type="InterPro" id="IPR013098">
    <property type="entry name" value="Ig_I-set"/>
</dbReference>
<gene>
    <name evidence="4" type="ORF">SAMN04488109_0060</name>
</gene>
<protein>
    <submittedName>
        <fullName evidence="4">Por secretion system C-terminal sorting domain-containing protein</fullName>
    </submittedName>
</protein>
<evidence type="ECO:0000313" key="5">
    <source>
        <dbReference type="Proteomes" id="UP000184212"/>
    </source>
</evidence>
<dbReference type="CDD" id="cd00096">
    <property type="entry name" value="Ig"/>
    <property type="match status" value="2"/>
</dbReference>
<dbReference type="SMART" id="SM00408">
    <property type="entry name" value="IGc2"/>
    <property type="match status" value="3"/>
</dbReference>
<dbReference type="InterPro" id="IPR003598">
    <property type="entry name" value="Ig_sub2"/>
</dbReference>
<dbReference type="GO" id="GO:0098609">
    <property type="term" value="P:cell-cell adhesion"/>
    <property type="evidence" value="ECO:0007669"/>
    <property type="project" value="TreeGrafter"/>
</dbReference>
<dbReference type="PANTHER" id="PTHR44170:SF6">
    <property type="entry name" value="CONTACTIN"/>
    <property type="match status" value="1"/>
</dbReference>
<feature type="domain" description="Ig-like" evidence="3">
    <location>
        <begin position="483"/>
        <end position="570"/>
    </location>
</feature>
<keyword evidence="5" id="KW-1185">Reference proteome</keyword>
<reference evidence="4 5" key="1">
    <citation type="submission" date="2016-11" db="EMBL/GenBank/DDBJ databases">
        <authorList>
            <person name="Jaros S."/>
            <person name="Januszkiewicz K."/>
            <person name="Wedrychowicz H."/>
        </authorList>
    </citation>
    <scope>NUCLEOTIDE SEQUENCE [LARGE SCALE GENOMIC DNA]</scope>
    <source>
        <strain evidence="4 5">DSM 24574</strain>
    </source>
</reference>
<dbReference type="OrthoDB" id="9792152at2"/>
<dbReference type="PANTHER" id="PTHR44170">
    <property type="entry name" value="PROTEIN SIDEKICK"/>
    <property type="match status" value="1"/>
</dbReference>
<dbReference type="SMART" id="SM00409">
    <property type="entry name" value="IG"/>
    <property type="match status" value="6"/>
</dbReference>
<dbReference type="InterPro" id="IPR013783">
    <property type="entry name" value="Ig-like_fold"/>
</dbReference>
<dbReference type="GO" id="GO:0016020">
    <property type="term" value="C:membrane"/>
    <property type="evidence" value="ECO:0007669"/>
    <property type="project" value="UniProtKB-SubCell"/>
</dbReference>
<keyword evidence="1" id="KW-0677">Repeat</keyword>
<accession>A0A1M5JHI1</accession>
<dbReference type="InterPro" id="IPR036179">
    <property type="entry name" value="Ig-like_dom_sf"/>
</dbReference>
<evidence type="ECO:0000256" key="1">
    <source>
        <dbReference type="ARBA" id="ARBA00022737"/>
    </source>
</evidence>
<name>A0A1M5JHI1_9BACT</name>
<dbReference type="Gene3D" id="2.60.40.10">
    <property type="entry name" value="Immunoglobulins"/>
    <property type="match status" value="6"/>
</dbReference>
<dbReference type="InterPro" id="IPR003599">
    <property type="entry name" value="Ig_sub"/>
</dbReference>
<keyword evidence="2" id="KW-1015">Disulfide bond</keyword>
<dbReference type="Pfam" id="PF07679">
    <property type="entry name" value="I-set"/>
    <property type="match status" value="3"/>
</dbReference>
<dbReference type="RefSeq" id="WP_084137806.1">
    <property type="nucleotide sequence ID" value="NZ_FQWQ01000001.1"/>
</dbReference>
<dbReference type="Pfam" id="PF13927">
    <property type="entry name" value="Ig_3"/>
    <property type="match status" value="3"/>
</dbReference>
<evidence type="ECO:0000259" key="3">
    <source>
        <dbReference type="PROSITE" id="PS50835"/>
    </source>
</evidence>
<evidence type="ECO:0000313" key="4">
    <source>
        <dbReference type="EMBL" id="SHG39968.1"/>
    </source>
</evidence>
<dbReference type="EMBL" id="FQWQ01000001">
    <property type="protein sequence ID" value="SHG39968.1"/>
    <property type="molecule type" value="Genomic_DNA"/>
</dbReference>
<dbReference type="Proteomes" id="UP000184212">
    <property type="component" value="Unassembled WGS sequence"/>
</dbReference>
<proteinExistence type="predicted"/>
<dbReference type="AlphaFoldDB" id="A0A1M5JHI1"/>
<feature type="domain" description="Ig-like" evidence="3">
    <location>
        <begin position="667"/>
        <end position="753"/>
    </location>
</feature>
<dbReference type="SUPFAM" id="SSF101898">
    <property type="entry name" value="NHL repeat"/>
    <property type="match status" value="1"/>
</dbReference>
<dbReference type="SUPFAM" id="SSF48726">
    <property type="entry name" value="Immunoglobulin"/>
    <property type="match status" value="6"/>
</dbReference>
<dbReference type="NCBIfam" id="TIGR04183">
    <property type="entry name" value="Por_Secre_tail"/>
    <property type="match status" value="1"/>
</dbReference>
<dbReference type="PROSITE" id="PS50835">
    <property type="entry name" value="IG_LIKE"/>
    <property type="match status" value="6"/>
</dbReference>
<dbReference type="STRING" id="947013.SAMN04488109_0060"/>
<dbReference type="Pfam" id="PF18962">
    <property type="entry name" value="Por_Secre_tail"/>
    <property type="match status" value="1"/>
</dbReference>
<dbReference type="InterPro" id="IPR026444">
    <property type="entry name" value="Secre_tail"/>
</dbReference>
<feature type="domain" description="Ig-like" evidence="3">
    <location>
        <begin position="391"/>
        <end position="478"/>
    </location>
</feature>
<sequence length="1101" mass="115113">MRTLFFVVSALLCLPGYGQFYQSCIDVPTYADDGTNSITLRNSIARNAAGEMVLIGNRKIYKLTSAGVKSWEKDLTTDVQDFEIDASGNVVAIHNGDLSIIKYASAGTKAWENTFTTFALLDATVDKDGNVYATGHDYGSMANPNEFLVFTKYNGATGAVLWSKPVADLFGRSVVTAPSGDVYVLADNGNFGSLTYTLYKYSSAGAFQWQINYVNNLSIPKLMIGPDGNPYLTVADFSSSRFVKIQASNGNVLEDVLFDLGRIQVAFRGSNFVIVGQDFEGSNVLVNYPSTFPVPIAADYINTFTATDPGYPYVSLNVEADGTAGIVNSLPDQGFGQESSLVRYSPTGTKVDQTIVSAFTTGAVLDVNGDYIIPTKQQCIKRLTLCSKLAINITTPPQSQKVCAGSTVQFSVVATGTGLLYQWQKGADLLANGGHISGATTATLTITGADNVNDGGSYTCTIYDGCNHSKATTAVTLTFVDGPAITGQPTAVEACAGSNISFAITATGQNVKYQWKKGGVALVDNTLITGSKTANLSLKTIAAADAGLYTCDVTSDCFATPIASQGASLTVYLPASVITPPPATASACTGNDLSIALEASGANITYQWRKGGNNLVESATVVGTKTNTLTLKQLAAGDVGQYSCVITGMCGNPATSSSTTVSIATASQITAQPVSKSVCTGTNVSFSITATGSNLTYTWRKGNTVINNGGKYSGATTATLTITGATELEAGAYTCTINNPCGSEIASSAAQLNIDAAPSIVSQSGNTVLCEGDVGRISVTTGAGNFQFQWKKDGVVLTDGMAVTGATTDELLITSASPADAGVYTCEVKSGCGNPVTSTGITVTVNKGTQIVTQSTDLKTCQDDKLILTVTAAGNGLTYSWKKNGALLSDAGTISGTKTATLTILHASPLDEGRYTCEVTGTCKGTAISDGIDVNIDPKPDLVLATDIDCKGFQPIWSELVTDNNFTQGEYTLYKKGSTTPLGLMDIDGLGEYLIVKNTGTCSDTVIWNNTCVITGTESAFSSHISVVPNPNNGRFKIQNLARPLPFELYNAQGKLVLTAKEPNADGFVNAEHLSDGLYLLSIPGEGGKGETLRVVISREP</sequence>
<evidence type="ECO:0000256" key="2">
    <source>
        <dbReference type="ARBA" id="ARBA00023157"/>
    </source>
</evidence>
<dbReference type="InterPro" id="IPR007110">
    <property type="entry name" value="Ig-like_dom"/>
</dbReference>
<feature type="domain" description="Ig-like" evidence="3">
    <location>
        <begin position="758"/>
        <end position="844"/>
    </location>
</feature>
<feature type="domain" description="Ig-like" evidence="3">
    <location>
        <begin position="849"/>
        <end position="929"/>
    </location>
</feature>
<feature type="domain" description="Ig-like" evidence="3">
    <location>
        <begin position="574"/>
        <end position="662"/>
    </location>
</feature>